<keyword evidence="2" id="KW-0378">Hydrolase</keyword>
<dbReference type="SUPFAM" id="SSF52540">
    <property type="entry name" value="P-loop containing nucleoside triphosphate hydrolases"/>
    <property type="match status" value="1"/>
</dbReference>
<dbReference type="Gene3D" id="3.40.50.300">
    <property type="entry name" value="P-loop containing nucleotide triphosphate hydrolases"/>
    <property type="match status" value="1"/>
</dbReference>
<dbReference type="GO" id="GO:0016787">
    <property type="term" value="F:hydrolase activity"/>
    <property type="evidence" value="ECO:0007669"/>
    <property type="project" value="UniProtKB-KW"/>
</dbReference>
<accession>A0A183I082</accession>
<name>A0A183I082_9BILA</name>
<keyword evidence="3" id="KW-0347">Helicase</keyword>
<dbReference type="PANTHER" id="PTHR18934">
    <property type="entry name" value="ATP-DEPENDENT RNA HELICASE"/>
    <property type="match status" value="1"/>
</dbReference>
<keyword evidence="4" id="KW-0067">ATP-binding</keyword>
<dbReference type="GO" id="GO:0003723">
    <property type="term" value="F:RNA binding"/>
    <property type="evidence" value="ECO:0007669"/>
    <property type="project" value="TreeGrafter"/>
</dbReference>
<dbReference type="AlphaFoldDB" id="A0A183I082"/>
<dbReference type="PANTHER" id="PTHR18934:SF99">
    <property type="entry name" value="ATP-DEPENDENT RNA HELICASE DHX37-RELATED"/>
    <property type="match status" value="1"/>
</dbReference>
<protein>
    <submittedName>
        <fullName evidence="5">Helicase ATP-binding domain-containing protein</fullName>
    </submittedName>
</protein>
<dbReference type="GO" id="GO:0005524">
    <property type="term" value="F:ATP binding"/>
    <property type="evidence" value="ECO:0007669"/>
    <property type="project" value="UniProtKB-KW"/>
</dbReference>
<evidence type="ECO:0000256" key="2">
    <source>
        <dbReference type="ARBA" id="ARBA00022801"/>
    </source>
</evidence>
<evidence type="ECO:0000256" key="4">
    <source>
        <dbReference type="ARBA" id="ARBA00022840"/>
    </source>
</evidence>
<dbReference type="GO" id="GO:0004386">
    <property type="term" value="F:helicase activity"/>
    <property type="evidence" value="ECO:0007669"/>
    <property type="project" value="UniProtKB-KW"/>
</dbReference>
<sequence>MNVVGHNYNNDRDNKSTSEYAELHPLVKIDYNYAYMITKCSVPAIHIEHESGAVEAQFRSSEKKVYGEPPTFYLDAFSTKYLNLIFSNQSFYNPYLSEFLHFVLLMLTSREQVQMSSVILQVPSPPWQQSVRRIRGRFNYDTGRLTIFNKNTEQFKPNNVDDYDFEEEILKRNCRIEIFEEMHAKHMRMLENSPDATGLITELMDHEIERFACGLPGRVLLIIADTGSGKSTQIPQYLIFDGIITASQKVLCTQPRKAAVCELAMRVAKETSLSSHCLVNIPISTDIYDSEVNHEHVL</sequence>
<dbReference type="STRING" id="387005.A0A183I082"/>
<organism evidence="5">
    <name type="scientific">Onchocerca flexuosa</name>
    <dbReference type="NCBI Taxonomy" id="387005"/>
    <lineage>
        <taxon>Eukaryota</taxon>
        <taxon>Metazoa</taxon>
        <taxon>Ecdysozoa</taxon>
        <taxon>Nematoda</taxon>
        <taxon>Chromadorea</taxon>
        <taxon>Rhabditida</taxon>
        <taxon>Spirurina</taxon>
        <taxon>Spiruromorpha</taxon>
        <taxon>Filarioidea</taxon>
        <taxon>Onchocercidae</taxon>
        <taxon>Onchocerca</taxon>
    </lineage>
</organism>
<dbReference type="InterPro" id="IPR027417">
    <property type="entry name" value="P-loop_NTPase"/>
</dbReference>
<evidence type="ECO:0000256" key="1">
    <source>
        <dbReference type="ARBA" id="ARBA00022741"/>
    </source>
</evidence>
<proteinExistence type="predicted"/>
<reference evidence="5" key="1">
    <citation type="submission" date="2016-06" db="UniProtKB">
        <authorList>
            <consortium name="WormBaseParasite"/>
        </authorList>
    </citation>
    <scope>IDENTIFICATION</scope>
</reference>
<evidence type="ECO:0000256" key="3">
    <source>
        <dbReference type="ARBA" id="ARBA00022806"/>
    </source>
</evidence>
<dbReference type="WBParaSite" id="OFLC_0001314501-mRNA-1">
    <property type="protein sequence ID" value="OFLC_0001314501-mRNA-1"/>
    <property type="gene ID" value="OFLC_0001314501"/>
</dbReference>
<keyword evidence="1" id="KW-0547">Nucleotide-binding</keyword>
<evidence type="ECO:0000313" key="5">
    <source>
        <dbReference type="WBParaSite" id="OFLC_0001314501-mRNA-1"/>
    </source>
</evidence>